<dbReference type="EMBL" id="JBHTJW010000003">
    <property type="protein sequence ID" value="MFD0930574.1"/>
    <property type="molecule type" value="Genomic_DNA"/>
</dbReference>
<dbReference type="InterPro" id="IPR010870">
    <property type="entry name" value="Porin_O/P"/>
</dbReference>
<accession>A0ABW3GK56</accession>
<sequence length="383" mass="42048">MQQMADALKLLQARLEKPAETRGVASDDKQVLRDQQWKMDAMADEIKALQSARGKSSGQPVYANFKNGLSFEDGSGAWKLGLNGRVQADYRSFSPDIAAADTFNIRRARLGANVAMKDFAARLEAEYSGTANNGSVGLTYAHVDYLHFNGFKLRAGQFKPFYGLERAMNANFTDFQERAGTDYLLGATFDRGVMVFGEPVPGLFYNASWTDGKGVNTATANGDETDAKYDNKDALVRVVGNIAQFADWKDSVLHVGSFYARGQQEPGSVPTLNVLTEGRGYTVFSTSEGFTRAVDRTREGYELGLAHGPVKLQAEHIRENFDGTGFDRDLTAWYASINWLVSGETFASTYKDGMFGRLRPKQDFVWGGGGLGCVATWGTLQQV</sequence>
<name>A0ABW3GK56_9PROT</name>
<evidence type="ECO:0000313" key="1">
    <source>
        <dbReference type="EMBL" id="MFD0930574.1"/>
    </source>
</evidence>
<dbReference type="Pfam" id="PF07396">
    <property type="entry name" value="Porin_O_P"/>
    <property type="match status" value="1"/>
</dbReference>
<evidence type="ECO:0000313" key="2">
    <source>
        <dbReference type="Proteomes" id="UP001597106"/>
    </source>
</evidence>
<dbReference type="RefSeq" id="WP_379077214.1">
    <property type="nucleotide sequence ID" value="NZ_JBHTJW010000003.1"/>
</dbReference>
<proteinExistence type="predicted"/>
<comment type="caution">
    <text evidence="1">The sequence shown here is derived from an EMBL/GenBank/DDBJ whole genome shotgun (WGS) entry which is preliminary data.</text>
</comment>
<dbReference type="InterPro" id="IPR023614">
    <property type="entry name" value="Porin_dom_sf"/>
</dbReference>
<gene>
    <name evidence="1" type="ORF">ACFQ1T_12380</name>
</gene>
<keyword evidence="2" id="KW-1185">Reference proteome</keyword>
<dbReference type="Gene3D" id="2.40.160.10">
    <property type="entry name" value="Porin"/>
    <property type="match status" value="1"/>
</dbReference>
<protein>
    <submittedName>
        <fullName evidence="1">Porin</fullName>
    </submittedName>
</protein>
<dbReference type="Proteomes" id="UP001597106">
    <property type="component" value="Unassembled WGS sequence"/>
</dbReference>
<organism evidence="1 2">
    <name type="scientific">Methylophilus glucosoxydans</name>
    <dbReference type="NCBI Taxonomy" id="752553"/>
    <lineage>
        <taxon>Bacteria</taxon>
        <taxon>Pseudomonadati</taxon>
        <taxon>Pseudomonadota</taxon>
        <taxon>Betaproteobacteria</taxon>
        <taxon>Nitrosomonadales</taxon>
        <taxon>Methylophilaceae</taxon>
        <taxon>Methylophilus</taxon>
    </lineage>
</organism>
<dbReference type="SUPFAM" id="SSF56935">
    <property type="entry name" value="Porins"/>
    <property type="match status" value="1"/>
</dbReference>
<reference evidence="2" key="1">
    <citation type="journal article" date="2019" name="Int. J. Syst. Evol. Microbiol.">
        <title>The Global Catalogue of Microorganisms (GCM) 10K type strain sequencing project: providing services to taxonomists for standard genome sequencing and annotation.</title>
        <authorList>
            <consortium name="The Broad Institute Genomics Platform"/>
            <consortium name="The Broad Institute Genome Sequencing Center for Infectious Disease"/>
            <person name="Wu L."/>
            <person name="Ma J."/>
        </authorList>
    </citation>
    <scope>NUCLEOTIDE SEQUENCE [LARGE SCALE GENOMIC DNA]</scope>
    <source>
        <strain evidence="2">CCUG 59685</strain>
    </source>
</reference>